<name>A0A672J9G5_SALFA</name>
<dbReference type="CDD" id="cd09274">
    <property type="entry name" value="RNase_HI_RT_Ty3"/>
    <property type="match status" value="1"/>
</dbReference>
<reference evidence="2" key="1">
    <citation type="submission" date="2019-06" db="EMBL/GenBank/DDBJ databases">
        <authorList>
            <consortium name="Wellcome Sanger Institute Data Sharing"/>
        </authorList>
    </citation>
    <scope>NUCLEOTIDE SEQUENCE [LARGE SCALE GENOMIC DNA]</scope>
</reference>
<dbReference type="InParanoid" id="A0A672J9G5"/>
<sequence>TWLELWPFKTPTKVKYVGHIVSADGVATDPSKVEAVTTWPRPTDLKTLRSFLGFWYRWDQACTDAFESIKHRLTNAPVLAFADPSKPYVLHVDASLAGLGAVLYQEHPEGLRPVAFASRKLSSSERNYPIHQLEFLSLKWAIVEKFHDYLYGARFTVRTDNNPLTYVYVEQLGASPECVPDVYAFPARVQLNTLGQLSRQDLIL</sequence>
<dbReference type="Ensembl" id="ENSSFAT00005052490.1">
    <property type="protein sequence ID" value="ENSSFAP00005050848.1"/>
    <property type="gene ID" value="ENSSFAG00005024498.1"/>
</dbReference>
<reference evidence="2" key="3">
    <citation type="submission" date="2025-09" db="UniProtKB">
        <authorList>
            <consortium name="Ensembl"/>
        </authorList>
    </citation>
    <scope>IDENTIFICATION</scope>
</reference>
<dbReference type="InterPro" id="IPR041577">
    <property type="entry name" value="RT_RNaseH_2"/>
</dbReference>
<dbReference type="PANTHER" id="PTHR34072:SF43">
    <property type="entry name" value="RIBONUCLEASE H"/>
    <property type="match status" value="1"/>
</dbReference>
<dbReference type="OMA" id="ECFSTIA"/>
<proteinExistence type="predicted"/>
<evidence type="ECO:0000313" key="3">
    <source>
        <dbReference type="Proteomes" id="UP000472267"/>
    </source>
</evidence>
<accession>A0A672J9G5</accession>
<dbReference type="SUPFAM" id="SSF56672">
    <property type="entry name" value="DNA/RNA polymerases"/>
    <property type="match status" value="1"/>
</dbReference>
<dbReference type="InterPro" id="IPR043502">
    <property type="entry name" value="DNA/RNA_pol_sf"/>
</dbReference>
<feature type="domain" description="Reverse transcriptase/retrotransposon-derived protein RNase H-like" evidence="1">
    <location>
        <begin position="58"/>
        <end position="157"/>
    </location>
</feature>
<dbReference type="AlphaFoldDB" id="A0A672J9G5"/>
<evidence type="ECO:0000259" key="1">
    <source>
        <dbReference type="Pfam" id="PF17919"/>
    </source>
</evidence>
<reference evidence="2" key="2">
    <citation type="submission" date="2025-08" db="UniProtKB">
        <authorList>
            <consortium name="Ensembl"/>
        </authorList>
    </citation>
    <scope>IDENTIFICATION</scope>
</reference>
<organism evidence="2 3">
    <name type="scientific">Salarias fasciatus</name>
    <name type="common">Jewelled blenny</name>
    <name type="synonym">Blennius fasciatus</name>
    <dbReference type="NCBI Taxonomy" id="181472"/>
    <lineage>
        <taxon>Eukaryota</taxon>
        <taxon>Metazoa</taxon>
        <taxon>Chordata</taxon>
        <taxon>Craniata</taxon>
        <taxon>Vertebrata</taxon>
        <taxon>Euteleostomi</taxon>
        <taxon>Actinopterygii</taxon>
        <taxon>Neopterygii</taxon>
        <taxon>Teleostei</taxon>
        <taxon>Neoteleostei</taxon>
        <taxon>Acanthomorphata</taxon>
        <taxon>Ovalentaria</taxon>
        <taxon>Blenniimorphae</taxon>
        <taxon>Blenniiformes</taxon>
        <taxon>Blennioidei</taxon>
        <taxon>Blenniidae</taxon>
        <taxon>Salariinae</taxon>
        <taxon>Salarias</taxon>
    </lineage>
</organism>
<evidence type="ECO:0000313" key="2">
    <source>
        <dbReference type="Ensembl" id="ENSSFAP00005050848.1"/>
    </source>
</evidence>
<dbReference type="FunFam" id="3.10.20.370:FF:000001">
    <property type="entry name" value="Retrovirus-related Pol polyprotein from transposon 17.6-like protein"/>
    <property type="match status" value="1"/>
</dbReference>
<keyword evidence="3" id="KW-1185">Reference proteome</keyword>
<dbReference type="Gene3D" id="3.10.20.370">
    <property type="match status" value="1"/>
</dbReference>
<protein>
    <recommendedName>
        <fullName evidence="1">Reverse transcriptase/retrotransposon-derived protein RNase H-like domain-containing protein</fullName>
    </recommendedName>
</protein>
<dbReference type="Pfam" id="PF17919">
    <property type="entry name" value="RT_RNaseH_2"/>
    <property type="match status" value="1"/>
</dbReference>
<dbReference type="Proteomes" id="UP000472267">
    <property type="component" value="Chromosome 19"/>
</dbReference>
<dbReference type="PANTHER" id="PTHR34072">
    <property type="entry name" value="ENZYMATIC POLYPROTEIN-RELATED"/>
    <property type="match status" value="1"/>
</dbReference>